<protein>
    <submittedName>
        <fullName evidence="1">Uncharacterized protein</fullName>
    </submittedName>
</protein>
<name>A0A9D4ZEW6_ADICA</name>
<evidence type="ECO:0000313" key="2">
    <source>
        <dbReference type="Proteomes" id="UP000886520"/>
    </source>
</evidence>
<proteinExistence type="predicted"/>
<sequence length="107" mass="12376">MHFEAFDIYISLGILYFPGECILHHLHLIGVKSVFLCADKGAYKFDKGIEVYLGRTQLKRHTFQLCLWIIQVEQEMYFKICPKKLSRLVECSTAVTRDGFKCGQANL</sequence>
<dbReference type="AlphaFoldDB" id="A0A9D4ZEW6"/>
<dbReference type="Proteomes" id="UP000886520">
    <property type="component" value="Chromosome 12"/>
</dbReference>
<accession>A0A9D4ZEW6</accession>
<organism evidence="1 2">
    <name type="scientific">Adiantum capillus-veneris</name>
    <name type="common">Maidenhair fern</name>
    <dbReference type="NCBI Taxonomy" id="13818"/>
    <lineage>
        <taxon>Eukaryota</taxon>
        <taxon>Viridiplantae</taxon>
        <taxon>Streptophyta</taxon>
        <taxon>Embryophyta</taxon>
        <taxon>Tracheophyta</taxon>
        <taxon>Polypodiopsida</taxon>
        <taxon>Polypodiidae</taxon>
        <taxon>Polypodiales</taxon>
        <taxon>Pteridineae</taxon>
        <taxon>Pteridaceae</taxon>
        <taxon>Vittarioideae</taxon>
        <taxon>Adiantum</taxon>
    </lineage>
</organism>
<reference evidence="1" key="1">
    <citation type="submission" date="2021-01" db="EMBL/GenBank/DDBJ databases">
        <title>Adiantum capillus-veneris genome.</title>
        <authorList>
            <person name="Fang Y."/>
            <person name="Liao Q."/>
        </authorList>
    </citation>
    <scope>NUCLEOTIDE SEQUENCE</scope>
    <source>
        <strain evidence="1">H3</strain>
        <tissue evidence="1">Leaf</tissue>
    </source>
</reference>
<gene>
    <name evidence="1" type="ORF">GOP47_0012970</name>
</gene>
<dbReference type="EMBL" id="JABFUD020000012">
    <property type="protein sequence ID" value="KAI5072864.1"/>
    <property type="molecule type" value="Genomic_DNA"/>
</dbReference>
<evidence type="ECO:0000313" key="1">
    <source>
        <dbReference type="EMBL" id="KAI5072864.1"/>
    </source>
</evidence>
<comment type="caution">
    <text evidence="1">The sequence shown here is derived from an EMBL/GenBank/DDBJ whole genome shotgun (WGS) entry which is preliminary data.</text>
</comment>
<keyword evidence="2" id="KW-1185">Reference proteome</keyword>